<accession>A0A7W7KRC4</accession>
<dbReference type="RefSeq" id="WP_184596929.1">
    <property type="nucleotide sequence ID" value="NZ_JACHLI010000040.1"/>
</dbReference>
<name>A0A7W7KRC4_PSENT</name>
<protein>
    <submittedName>
        <fullName evidence="1">Uncharacterized protein</fullName>
    </submittedName>
</protein>
<sequence length="560" mass="62985">MAKSQAWMDLTEKGLEERSNMVAMVVKQLSFDAILRIKNIPTLEVAPAFIWAVLVGDADVAEALADRLRGDTVVLRGEDGRYFVQRLPTGTGQQLEYPEIEVDNHSFDGNRLLLCNSSENLLRLMALASAVTGQDLMQRSEVTRIFTRGRDEEWMPKEVDLKGPGRVRMQLPYVSGGQLNRCELAVAMARRQADAGAFGAWFEPMLCVVDDADLERYAGHLKPIDHKLKVEGYDGDLQTVVEYTPAEIQELSPEKLNELLQTHEYIFSPVGRDEPLTAPDLATLRNLGGNRAVVMSQKKQGQTLCLTNLSFLLGLPHEPVRRQVDNIYHGTLAEFVPVDLLKASAFGSAKIQAVTYRAKGTKVLHHREVGYRSLLALQQHLPVTYFDALVESARPDHLEFEEYLALAGILGYRDRPYNFAFPVTRTNVDAFKKFELRLPAGSSVNLQHGEKDNVSQEELDFLLELCDGQVHFNGLSQELSTDGLYERLTTDKAYRIEGGPRLALFLLMRRHSIEEFIQHCETPEHGEALHEVFGTEGLLPYMDLLKDNVHTRMAVDVLQI</sequence>
<reference evidence="1 2" key="1">
    <citation type="submission" date="2020-08" db="EMBL/GenBank/DDBJ databases">
        <title>Functional genomics of gut bacteria from endangered species of beetles.</title>
        <authorList>
            <person name="Carlos-Shanley C."/>
        </authorList>
    </citation>
    <scope>NUCLEOTIDE SEQUENCE [LARGE SCALE GENOMIC DNA]</scope>
    <source>
        <strain evidence="1 2">S00179</strain>
    </source>
</reference>
<dbReference type="AlphaFoldDB" id="A0A7W7KRC4"/>
<evidence type="ECO:0000313" key="1">
    <source>
        <dbReference type="EMBL" id="MBB4867431.1"/>
    </source>
</evidence>
<organism evidence="1 2">
    <name type="scientific">Pseudomonas nitroreducens</name>
    <dbReference type="NCBI Taxonomy" id="46680"/>
    <lineage>
        <taxon>Bacteria</taxon>
        <taxon>Pseudomonadati</taxon>
        <taxon>Pseudomonadota</taxon>
        <taxon>Gammaproteobacteria</taxon>
        <taxon>Pseudomonadales</taxon>
        <taxon>Pseudomonadaceae</taxon>
        <taxon>Pseudomonas</taxon>
    </lineage>
</organism>
<dbReference type="EMBL" id="JACHLI010000040">
    <property type="protein sequence ID" value="MBB4867431.1"/>
    <property type="molecule type" value="Genomic_DNA"/>
</dbReference>
<gene>
    <name evidence="1" type="ORF">HNP46_006344</name>
</gene>
<proteinExistence type="predicted"/>
<dbReference type="Proteomes" id="UP000566995">
    <property type="component" value="Unassembled WGS sequence"/>
</dbReference>
<evidence type="ECO:0000313" key="2">
    <source>
        <dbReference type="Proteomes" id="UP000566995"/>
    </source>
</evidence>
<comment type="caution">
    <text evidence="1">The sequence shown here is derived from an EMBL/GenBank/DDBJ whole genome shotgun (WGS) entry which is preliminary data.</text>
</comment>